<sequence>DLTNLRPVAKFGFYVDPYTHALQISHRNTLDRESMLFVCVIEEAPDRITKRGASFYELHEVHIHPSELDEAQITPNNLQVLITFETVAYDPFPPGCSHTIGMQESYIEICYRRIRGKFFLPE</sequence>
<evidence type="ECO:0000313" key="2">
    <source>
        <dbReference type="Proteomes" id="UP000321570"/>
    </source>
</evidence>
<feature type="non-terminal residue" evidence="1">
    <location>
        <position position="122"/>
    </location>
</feature>
<feature type="non-terminal residue" evidence="1">
    <location>
        <position position="1"/>
    </location>
</feature>
<dbReference type="AlphaFoldDB" id="A0A564ZAA0"/>
<name>A0A564ZAA0_HYMDI</name>
<accession>A0A564ZAA0</accession>
<gene>
    <name evidence="1" type="ORF">WMSIL1_LOCUS13652</name>
</gene>
<evidence type="ECO:0000313" key="1">
    <source>
        <dbReference type="EMBL" id="VUZ55808.1"/>
    </source>
</evidence>
<dbReference type="Proteomes" id="UP000321570">
    <property type="component" value="Unassembled WGS sequence"/>
</dbReference>
<dbReference type="EMBL" id="CABIJS010000697">
    <property type="protein sequence ID" value="VUZ55808.1"/>
    <property type="molecule type" value="Genomic_DNA"/>
</dbReference>
<reference evidence="1 2" key="1">
    <citation type="submission" date="2019-07" db="EMBL/GenBank/DDBJ databases">
        <authorList>
            <person name="Jastrzebski P J."/>
            <person name="Paukszto L."/>
            <person name="Jastrzebski P J."/>
        </authorList>
    </citation>
    <scope>NUCLEOTIDE SEQUENCE [LARGE SCALE GENOMIC DNA]</scope>
    <source>
        <strain evidence="1 2">WMS-il1</strain>
    </source>
</reference>
<organism evidence="1 2">
    <name type="scientific">Hymenolepis diminuta</name>
    <name type="common">Rat tapeworm</name>
    <dbReference type="NCBI Taxonomy" id="6216"/>
    <lineage>
        <taxon>Eukaryota</taxon>
        <taxon>Metazoa</taxon>
        <taxon>Spiralia</taxon>
        <taxon>Lophotrochozoa</taxon>
        <taxon>Platyhelminthes</taxon>
        <taxon>Cestoda</taxon>
        <taxon>Eucestoda</taxon>
        <taxon>Cyclophyllidea</taxon>
        <taxon>Hymenolepididae</taxon>
        <taxon>Hymenolepis</taxon>
    </lineage>
</organism>
<protein>
    <submittedName>
        <fullName evidence="1">Uncharacterized protein</fullName>
    </submittedName>
</protein>
<proteinExistence type="predicted"/>
<keyword evidence="2" id="KW-1185">Reference proteome</keyword>